<reference evidence="1" key="2">
    <citation type="submission" date="2024-07" db="EMBL/GenBank/DDBJ databases">
        <title>Streptomyces haneummycinica sp. nov., a new antibiotic-producing actinobacterium isolated from marine sediment.</title>
        <authorList>
            <person name="Uemura M."/>
            <person name="Hamada M."/>
            <person name="Hirano S."/>
            <person name="Kobayashi K."/>
            <person name="Ohshiro T."/>
            <person name="Kobayashi T."/>
            <person name="Terahara T."/>
        </authorList>
    </citation>
    <scope>NUCLEOTIDE SEQUENCE</scope>
    <source>
        <strain evidence="1">KM77-8</strain>
    </source>
</reference>
<dbReference type="AlphaFoldDB" id="A0AAT9HC79"/>
<proteinExistence type="predicted"/>
<dbReference type="EMBL" id="AP035768">
    <property type="protein sequence ID" value="BFO14915.1"/>
    <property type="molecule type" value="Genomic_DNA"/>
</dbReference>
<protein>
    <submittedName>
        <fullName evidence="1">Uncharacterized protein</fullName>
    </submittedName>
</protein>
<sequence length="76" mass="8143">MAVVLEEQLQLVQDLFERAGADVPQHHRGQGAFVLCRQCHVGAGHGNGSWHARLPVLPMPDGPPGVTPMHPGDFTA</sequence>
<accession>A0AAT9HC79</accession>
<name>A0AAT9HC79_9ACTN</name>
<reference evidence="1" key="1">
    <citation type="submission" date="2024-06" db="EMBL/GenBank/DDBJ databases">
        <authorList>
            <consortium name="consrtm"/>
            <person name="Uemura M."/>
            <person name="Terahara T."/>
        </authorList>
    </citation>
    <scope>NUCLEOTIDE SEQUENCE</scope>
    <source>
        <strain evidence="1">KM77-8</strain>
    </source>
</reference>
<evidence type="ECO:0000313" key="1">
    <source>
        <dbReference type="EMBL" id="BFO14915.1"/>
    </source>
</evidence>
<gene>
    <name evidence="1" type="ORF">SHKM778_13030</name>
</gene>
<organism evidence="1">
    <name type="scientific">Streptomyces haneummycinicus</name>
    <dbReference type="NCBI Taxonomy" id="3074435"/>
    <lineage>
        <taxon>Bacteria</taxon>
        <taxon>Bacillati</taxon>
        <taxon>Actinomycetota</taxon>
        <taxon>Actinomycetes</taxon>
        <taxon>Kitasatosporales</taxon>
        <taxon>Streptomycetaceae</taxon>
        <taxon>Streptomyces</taxon>
    </lineage>
</organism>